<keyword evidence="2" id="KW-0472">Membrane</keyword>
<dbReference type="Gene3D" id="1.10.510.10">
    <property type="entry name" value="Transferase(Phosphotransferase) domain 1"/>
    <property type="match status" value="1"/>
</dbReference>
<feature type="domain" description="Protein kinase" evidence="3">
    <location>
        <begin position="1466"/>
        <end position="1794"/>
    </location>
</feature>
<evidence type="ECO:0000313" key="5">
    <source>
        <dbReference type="Proteomes" id="UP001281761"/>
    </source>
</evidence>
<feature type="region of interest" description="Disordered" evidence="1">
    <location>
        <begin position="1785"/>
        <end position="1817"/>
    </location>
</feature>
<comment type="caution">
    <text evidence="4">The sequence shown here is derived from an EMBL/GenBank/DDBJ whole genome shotgun (WGS) entry which is preliminary data.</text>
</comment>
<sequence length="1817" mass="196917">MILEKVNLLLKGFIKVEIKSTVAEGSSMFTVKGESRLTITYFDFIHKSNHTLVSVTSSEAWLEMRNCEVIAQSGIYSQILISSVGNGLSLDYCQFNSGYYQPEVTFTVPLVSFNPTPSQHEELGSAPFSITRSTFGNLVPINSSILVIQTSGDITFQNTTFTRIRSNLVAGQYVSLKGHNFKQQIIPEKWIDSSSKNVHTTLCGEDTHLAQDHKWRRGSLVYWLFSPSVEILLDNTNSTSTDHPNCGSPEYKCSTLDSALESASLNSLEVITLSTSSMLERRTTVAGTRTVRSSNTTQQKVSVSLDSYIRIERGALFFLTIQFTSVSSKAFKNNENTRVDSLFVVESSSLSLTSCSLSSFTLASSPLISHVSGSLSLISCELRSIDRLSGKGSILSTEMKNGMELTMNGVTLSSMDCSSQSSALVLNFSSIIPSSPFPSFSLTNLRFTGRDGQVEAGHFVEIVGRNISSFICEGDERFSGSYSTDSNVNHLWSVDEETSVSTSLLFYLLTQEGPVGVSREGFDMERCGYANVWCSSVERAISRTSDRVLSELVILGDSDLSVAVSLTTNVSLTKGVEGATVHVSSVGSLTTAAHHSLLVEELWIGLPTSQSAEAMIVVPDSSSTRLTTIVVSSTDGSDAKLVRVTGGRAEMNDLVLKSSMKENTNLVEIVEGKLSVDTLRVESEVGLNSSIVWMTKGSLNVSGVSIVDVSSISGHLVVASGTSAQLKDILLSHLSVTSTPFLFSSIESCSLSNVSISDFSSGTLIEGKDVKSLELEACHFSGLTTSTTFSNDRNTLALSLFVVESSSLSLTSCSLSSFTLDSCPLISHFSGSLSLISCELRSIERVSGKGSILSTEMKSGMELTMDDVILSSMACSSESPALVLNFSSIQPSSPFPSFSLTNLKFEGTDEEGEKGHFVEIVGRNISSFICEDDSRFFGSYSTDSNVNDLWSVDEERSVSASLLFYLLKQEGPVRVQRGGSDVDRCGYQNVWCSSVERAIFRTSDRVLSEIVILGDSDLSVAVTLTTNVSLTKGEEGSTVHVSSDGCVTTAAHHSLLVEELSIALPTSQTADAVIVVPDSSSASLNTIVLRSSGGSDGTLVRVSGGKAEVSDLVMASSMKENTNLIEVIEGKLSVDSLRVENGIGLNSSIVWMTKGSLNVSGVSIVDVSSISGHLVVASGTSAQLKDILLSHLSVTSTPFLFSSIESCSLFNVSANCSSSKALFNAANVTTLQFEGCHFSRSPTAVLSTNEDDETTLCEWSNSLILLKECSSFFHFTEMKHLSQGAISTIGGELTLSSSTFLDNSPSNADFPSLRWNVLCVDGKVSIEAVGGGDGHSSPHHWISTHNCSVEKEGQILPAPFIVPTLSSTQSNSKFDRKAKKYEIVLKGETLIPCGLSLEVFERVALSNTQFSEGEYILMELDPTAVTSWKEDTIELSLLQTSLDFLNTKHDLHCRVLFSESGKTDSFSLTGLKGNMSQGGRVVSVVLPIVCSVVLLLFLLIVMLVLICRRHQKKNKEEKSKQMNELDECQIEVKEDEDVNLNTSIKPIFSSSVQTINPNSLVGMSDAILPQQPLLSSMANQFIEHVEVLKCEGEPAVVRVDARKTLFSALHVEHRNDLPKMAIRRQLVAGLERLVQHNPFSDLLTQLSSHWILLDSSGAVCLKLDQNLNEMNLTAQHLDNEKKMREEDRRWSAPEQIDEDITNKNKDEKEPQAVPFDPLKASVFRLGLVLWELETGLVPFGELDAVNASRQVKGGQLPLISNWEDTSLASIVEECLSFDPDERPSLSTLKTHFSTSTPNPPDPPPIQQQPIASIPVTG</sequence>
<feature type="transmembrane region" description="Helical" evidence="2">
    <location>
        <begin position="1484"/>
        <end position="1506"/>
    </location>
</feature>
<dbReference type="Proteomes" id="UP001281761">
    <property type="component" value="Unassembled WGS sequence"/>
</dbReference>
<dbReference type="Pfam" id="PF07714">
    <property type="entry name" value="PK_Tyr_Ser-Thr"/>
    <property type="match status" value="1"/>
</dbReference>
<name>A0ABQ9XS69_9EUKA</name>
<feature type="compositionally biased region" description="Polar residues" evidence="1">
    <location>
        <begin position="1785"/>
        <end position="1796"/>
    </location>
</feature>
<reference evidence="4 5" key="1">
    <citation type="journal article" date="2022" name="bioRxiv">
        <title>Genomics of Preaxostyla Flagellates Illuminates Evolutionary Transitions and the Path Towards Mitochondrial Loss.</title>
        <authorList>
            <person name="Novak L.V.F."/>
            <person name="Treitli S.C."/>
            <person name="Pyrih J."/>
            <person name="Halakuc P."/>
            <person name="Pipaliya S.V."/>
            <person name="Vacek V."/>
            <person name="Brzon O."/>
            <person name="Soukal P."/>
            <person name="Eme L."/>
            <person name="Dacks J.B."/>
            <person name="Karnkowska A."/>
            <person name="Elias M."/>
            <person name="Hampl V."/>
        </authorList>
    </citation>
    <scope>NUCLEOTIDE SEQUENCE [LARGE SCALE GENOMIC DNA]</scope>
    <source>
        <strain evidence="4">NAU3</strain>
        <tissue evidence="4">Gut</tissue>
    </source>
</reference>
<dbReference type="InterPro" id="IPR001245">
    <property type="entry name" value="Ser-Thr/Tyr_kinase_cat_dom"/>
</dbReference>
<feature type="compositionally biased region" description="Basic and acidic residues" evidence="1">
    <location>
        <begin position="1700"/>
        <end position="1710"/>
    </location>
</feature>
<dbReference type="PANTHER" id="PTHR44329">
    <property type="entry name" value="SERINE/THREONINE-PROTEIN KINASE TNNI3K-RELATED"/>
    <property type="match status" value="1"/>
</dbReference>
<dbReference type="SUPFAM" id="SSF56112">
    <property type="entry name" value="Protein kinase-like (PK-like)"/>
    <property type="match status" value="1"/>
</dbReference>
<dbReference type="InterPro" id="IPR000719">
    <property type="entry name" value="Prot_kinase_dom"/>
</dbReference>
<organism evidence="4 5">
    <name type="scientific">Blattamonas nauphoetae</name>
    <dbReference type="NCBI Taxonomy" id="2049346"/>
    <lineage>
        <taxon>Eukaryota</taxon>
        <taxon>Metamonada</taxon>
        <taxon>Preaxostyla</taxon>
        <taxon>Oxymonadida</taxon>
        <taxon>Blattamonas</taxon>
    </lineage>
</organism>
<dbReference type="InterPro" id="IPR051681">
    <property type="entry name" value="Ser/Thr_Kinases-Pseudokinases"/>
</dbReference>
<evidence type="ECO:0000256" key="2">
    <source>
        <dbReference type="SAM" id="Phobius"/>
    </source>
</evidence>
<proteinExistence type="predicted"/>
<feature type="compositionally biased region" description="Pro residues" evidence="1">
    <location>
        <begin position="1797"/>
        <end position="1806"/>
    </location>
</feature>
<feature type="region of interest" description="Disordered" evidence="1">
    <location>
        <begin position="1680"/>
        <end position="1711"/>
    </location>
</feature>
<gene>
    <name evidence="4" type="ORF">BLNAU_11871</name>
</gene>
<accession>A0ABQ9XS69</accession>
<protein>
    <recommendedName>
        <fullName evidence="3">Protein kinase domain-containing protein</fullName>
    </recommendedName>
</protein>
<dbReference type="InterPro" id="IPR011009">
    <property type="entry name" value="Kinase-like_dom_sf"/>
</dbReference>
<keyword evidence="2" id="KW-0812">Transmembrane</keyword>
<evidence type="ECO:0000259" key="3">
    <source>
        <dbReference type="PROSITE" id="PS50011"/>
    </source>
</evidence>
<feature type="compositionally biased region" description="Low complexity" evidence="1">
    <location>
        <begin position="1807"/>
        <end position="1817"/>
    </location>
</feature>
<evidence type="ECO:0000256" key="1">
    <source>
        <dbReference type="SAM" id="MobiDB-lite"/>
    </source>
</evidence>
<feature type="compositionally biased region" description="Basic and acidic residues" evidence="1">
    <location>
        <begin position="1680"/>
        <end position="1691"/>
    </location>
</feature>
<evidence type="ECO:0000313" key="4">
    <source>
        <dbReference type="EMBL" id="KAK2953245.1"/>
    </source>
</evidence>
<dbReference type="PROSITE" id="PS50011">
    <property type="entry name" value="PROTEIN_KINASE_DOM"/>
    <property type="match status" value="1"/>
</dbReference>
<keyword evidence="5" id="KW-1185">Reference proteome</keyword>
<dbReference type="EMBL" id="JARBJD010000094">
    <property type="protein sequence ID" value="KAK2953245.1"/>
    <property type="molecule type" value="Genomic_DNA"/>
</dbReference>
<keyword evidence="2" id="KW-1133">Transmembrane helix</keyword>